<keyword evidence="2 6" id="KW-0812">Transmembrane</keyword>
<dbReference type="EMBL" id="AMGY01000006">
    <property type="protein sequence ID" value="EXJ80874.1"/>
    <property type="molecule type" value="Genomic_DNA"/>
</dbReference>
<keyword evidence="3 6" id="KW-1133">Transmembrane helix</keyword>
<feature type="compositionally biased region" description="Gly residues" evidence="5">
    <location>
        <begin position="546"/>
        <end position="584"/>
    </location>
</feature>
<feature type="transmembrane region" description="Helical" evidence="6">
    <location>
        <begin position="408"/>
        <end position="430"/>
    </location>
</feature>
<organism evidence="8 9">
    <name type="scientific">Capronia epimyces CBS 606.96</name>
    <dbReference type="NCBI Taxonomy" id="1182542"/>
    <lineage>
        <taxon>Eukaryota</taxon>
        <taxon>Fungi</taxon>
        <taxon>Dikarya</taxon>
        <taxon>Ascomycota</taxon>
        <taxon>Pezizomycotina</taxon>
        <taxon>Eurotiomycetes</taxon>
        <taxon>Chaetothyriomycetidae</taxon>
        <taxon>Chaetothyriales</taxon>
        <taxon>Herpotrichiellaceae</taxon>
        <taxon>Capronia</taxon>
    </lineage>
</organism>
<dbReference type="PANTHER" id="PTHR23501">
    <property type="entry name" value="MAJOR FACILITATOR SUPERFAMILY"/>
    <property type="match status" value="1"/>
</dbReference>
<feature type="compositionally biased region" description="Polar residues" evidence="5">
    <location>
        <begin position="23"/>
        <end position="42"/>
    </location>
</feature>
<evidence type="ECO:0000256" key="2">
    <source>
        <dbReference type="ARBA" id="ARBA00022692"/>
    </source>
</evidence>
<dbReference type="Gene3D" id="1.20.1250.20">
    <property type="entry name" value="MFS general substrate transporter like domains"/>
    <property type="match status" value="1"/>
</dbReference>
<reference evidence="8 9" key="1">
    <citation type="submission" date="2013-03" db="EMBL/GenBank/DDBJ databases">
        <title>The Genome Sequence of Capronia epimyces CBS 606.96.</title>
        <authorList>
            <consortium name="The Broad Institute Genomics Platform"/>
            <person name="Cuomo C."/>
            <person name="de Hoog S."/>
            <person name="Gorbushina A."/>
            <person name="Walker B."/>
            <person name="Young S.K."/>
            <person name="Zeng Q."/>
            <person name="Gargeya S."/>
            <person name="Fitzgerald M."/>
            <person name="Haas B."/>
            <person name="Abouelleil A."/>
            <person name="Allen A.W."/>
            <person name="Alvarado L."/>
            <person name="Arachchi H.M."/>
            <person name="Berlin A.M."/>
            <person name="Chapman S.B."/>
            <person name="Gainer-Dewar J."/>
            <person name="Goldberg J."/>
            <person name="Griggs A."/>
            <person name="Gujja S."/>
            <person name="Hansen M."/>
            <person name="Howarth C."/>
            <person name="Imamovic A."/>
            <person name="Ireland A."/>
            <person name="Larimer J."/>
            <person name="McCowan C."/>
            <person name="Murphy C."/>
            <person name="Pearson M."/>
            <person name="Poon T.W."/>
            <person name="Priest M."/>
            <person name="Roberts A."/>
            <person name="Saif S."/>
            <person name="Shea T."/>
            <person name="Sisk P."/>
            <person name="Sykes S."/>
            <person name="Wortman J."/>
            <person name="Nusbaum C."/>
            <person name="Birren B."/>
        </authorList>
    </citation>
    <scope>NUCLEOTIDE SEQUENCE [LARGE SCALE GENOMIC DNA]</scope>
    <source>
        <strain evidence="8 9">CBS 606.96</strain>
    </source>
</reference>
<dbReference type="eggNOG" id="KOG0254">
    <property type="taxonomic scope" value="Eukaryota"/>
</dbReference>
<evidence type="ECO:0000256" key="4">
    <source>
        <dbReference type="ARBA" id="ARBA00023136"/>
    </source>
</evidence>
<feature type="transmembrane region" description="Helical" evidence="6">
    <location>
        <begin position="442"/>
        <end position="461"/>
    </location>
</feature>
<evidence type="ECO:0000256" key="5">
    <source>
        <dbReference type="SAM" id="MobiDB-lite"/>
    </source>
</evidence>
<dbReference type="InterPro" id="IPR036259">
    <property type="entry name" value="MFS_trans_sf"/>
</dbReference>
<evidence type="ECO:0000313" key="9">
    <source>
        <dbReference type="Proteomes" id="UP000019478"/>
    </source>
</evidence>
<evidence type="ECO:0000256" key="3">
    <source>
        <dbReference type="ARBA" id="ARBA00022989"/>
    </source>
</evidence>
<dbReference type="CDD" id="cd17502">
    <property type="entry name" value="MFS_Azr1_MDR_like"/>
    <property type="match status" value="1"/>
</dbReference>
<dbReference type="FunFam" id="1.20.1250.20:FF:000196">
    <property type="entry name" value="MFS toxin efflux pump (AflT)"/>
    <property type="match status" value="1"/>
</dbReference>
<protein>
    <recommendedName>
        <fullName evidence="7">Major facilitator superfamily (MFS) profile domain-containing protein</fullName>
    </recommendedName>
</protein>
<feature type="compositionally biased region" description="Gly residues" evidence="5">
    <location>
        <begin position="598"/>
        <end position="609"/>
    </location>
</feature>
<feature type="transmembrane region" description="Helical" evidence="6">
    <location>
        <begin position="142"/>
        <end position="165"/>
    </location>
</feature>
<dbReference type="Proteomes" id="UP000019478">
    <property type="component" value="Unassembled WGS sequence"/>
</dbReference>
<feature type="compositionally biased region" description="Basic and acidic residues" evidence="5">
    <location>
        <begin position="585"/>
        <end position="595"/>
    </location>
</feature>
<sequence>MTTTRPSSAAGDSADLEKGKADGTSQHGPITPDQSKPNSTDQKPSTLQMVLLLVAVFLSMFLVAVDRTIISTAIPRITDEFNSLPDVGWYGSVYLLTCCAFQLLFGKFYTFYSVKLVLITSILIFEVASAICGAASSSAVFIVGRAISGVGAAGIFAGTIVSIVHTVPLAKRPRIQGLMGAVMGIATVAGPLMGGGFTSNVTWRWCFYINLPFGGVAMVAVFFLLKVPDRDTTKLRWTQKLAQLDAPGTALLIPGVVCLLLALQWGGQKYAWSSGRIITLLTVMGVLLVAFVAAQILLPKTATIPPRLLKQRSVAAGLWTIVCVGSSQYIFVYFLPIWFQSIKGVSAIDSGLRLLPLMLAMVAASIGGGFLNQKIGYYTPLGIAGACIMAVGAGLLTTLQVDTAEGKWIGFQVLYGFGMGLCFQTPNLAVQTVLPKRDVPMGLALMFFGQLLGAAVFVSVAQNVLDTQLLHRLAAIPGLGRGVDLISSAGATSLLDSVPTNLLPTVLSAYNDALRSVFEIGLVLACLAVLGVASLEWRSVLREEGGGGGDGVGTGGGDGNSAGGDGNTDGGVATGGGGGGGGGDRNADCGGRDANTDGGVGTAGSGSGSHTGAVRTEKITATEESKPQKGICNR</sequence>
<feature type="transmembrane region" description="Helical" evidence="6">
    <location>
        <begin position="207"/>
        <end position="225"/>
    </location>
</feature>
<feature type="region of interest" description="Disordered" evidence="5">
    <location>
        <begin position="545"/>
        <end position="634"/>
    </location>
</feature>
<feature type="transmembrane region" description="Helical" evidence="6">
    <location>
        <begin position="513"/>
        <end position="533"/>
    </location>
</feature>
<dbReference type="GeneID" id="19171262"/>
<accession>W9YF12</accession>
<feature type="compositionally biased region" description="Basic and acidic residues" evidence="5">
    <location>
        <begin position="615"/>
        <end position="627"/>
    </location>
</feature>
<dbReference type="RefSeq" id="XP_007735462.1">
    <property type="nucleotide sequence ID" value="XM_007737272.1"/>
</dbReference>
<evidence type="ECO:0000259" key="7">
    <source>
        <dbReference type="PROSITE" id="PS50850"/>
    </source>
</evidence>
<feature type="region of interest" description="Disordered" evidence="5">
    <location>
        <begin position="1"/>
        <end position="42"/>
    </location>
</feature>
<evidence type="ECO:0000256" key="6">
    <source>
        <dbReference type="SAM" id="Phobius"/>
    </source>
</evidence>
<proteinExistence type="predicted"/>
<dbReference type="GO" id="GO:0005886">
    <property type="term" value="C:plasma membrane"/>
    <property type="evidence" value="ECO:0007669"/>
    <property type="project" value="TreeGrafter"/>
</dbReference>
<feature type="transmembrane region" description="Helical" evidence="6">
    <location>
        <begin position="246"/>
        <end position="265"/>
    </location>
</feature>
<dbReference type="SUPFAM" id="SSF103473">
    <property type="entry name" value="MFS general substrate transporter"/>
    <property type="match status" value="1"/>
</dbReference>
<evidence type="ECO:0000256" key="1">
    <source>
        <dbReference type="ARBA" id="ARBA00004141"/>
    </source>
</evidence>
<dbReference type="PROSITE" id="PS50850">
    <property type="entry name" value="MFS"/>
    <property type="match status" value="1"/>
</dbReference>
<dbReference type="GO" id="GO:0022857">
    <property type="term" value="F:transmembrane transporter activity"/>
    <property type="evidence" value="ECO:0007669"/>
    <property type="project" value="InterPro"/>
</dbReference>
<dbReference type="InterPro" id="IPR020846">
    <property type="entry name" value="MFS_dom"/>
</dbReference>
<dbReference type="AlphaFoldDB" id="W9YF12"/>
<comment type="caution">
    <text evidence="8">The sequence shown here is derived from an EMBL/GenBank/DDBJ whole genome shotgun (WGS) entry which is preliminary data.</text>
</comment>
<name>W9YF12_9EURO</name>
<feature type="transmembrane region" description="Helical" evidence="6">
    <location>
        <begin position="277"/>
        <end position="298"/>
    </location>
</feature>
<dbReference type="FunFam" id="1.20.1720.10:FF:000012">
    <property type="entry name" value="MFS toxin efflux pump (AflT)"/>
    <property type="match status" value="1"/>
</dbReference>
<dbReference type="OrthoDB" id="10021397at2759"/>
<keyword evidence="4 6" id="KW-0472">Membrane</keyword>
<dbReference type="Pfam" id="PF07690">
    <property type="entry name" value="MFS_1"/>
    <property type="match status" value="1"/>
</dbReference>
<dbReference type="InterPro" id="IPR011701">
    <property type="entry name" value="MFS"/>
</dbReference>
<keyword evidence="9" id="KW-1185">Reference proteome</keyword>
<evidence type="ECO:0000313" key="8">
    <source>
        <dbReference type="EMBL" id="EXJ80874.1"/>
    </source>
</evidence>
<feature type="transmembrane region" description="Helical" evidence="6">
    <location>
        <begin position="89"/>
        <end position="109"/>
    </location>
</feature>
<dbReference type="Gene3D" id="1.20.1720.10">
    <property type="entry name" value="Multidrug resistance protein D"/>
    <property type="match status" value="1"/>
</dbReference>
<feature type="transmembrane region" description="Helical" evidence="6">
    <location>
        <begin position="378"/>
        <end position="396"/>
    </location>
</feature>
<dbReference type="PANTHER" id="PTHR23501:SF153">
    <property type="entry name" value="AFLATOXIN EFFLUX PUMP, PUTATIVE-RELATED"/>
    <property type="match status" value="1"/>
</dbReference>
<dbReference type="HOGENOM" id="CLU_000960_22_1_1"/>
<comment type="subcellular location">
    <subcellularLocation>
        <location evidence="1">Membrane</location>
        <topology evidence="1">Multi-pass membrane protein</topology>
    </subcellularLocation>
</comment>
<feature type="transmembrane region" description="Helical" evidence="6">
    <location>
        <begin position="116"/>
        <end position="136"/>
    </location>
</feature>
<feature type="transmembrane region" description="Helical" evidence="6">
    <location>
        <begin position="177"/>
        <end position="195"/>
    </location>
</feature>
<feature type="domain" description="Major facilitator superfamily (MFS) profile" evidence="7">
    <location>
        <begin position="52"/>
        <end position="540"/>
    </location>
</feature>
<feature type="transmembrane region" description="Helical" evidence="6">
    <location>
        <begin position="318"/>
        <end position="339"/>
    </location>
</feature>
<gene>
    <name evidence="8" type="ORF">A1O3_07161</name>
</gene>
<feature type="transmembrane region" description="Helical" evidence="6">
    <location>
        <begin position="351"/>
        <end position="371"/>
    </location>
</feature>
<feature type="transmembrane region" description="Helical" evidence="6">
    <location>
        <begin position="49"/>
        <end position="69"/>
    </location>
</feature>